<evidence type="ECO:0000256" key="4">
    <source>
        <dbReference type="ARBA" id="ARBA00022741"/>
    </source>
</evidence>
<dbReference type="InterPro" id="IPR032387">
    <property type="entry name" value="ACAS_N"/>
</dbReference>
<dbReference type="InterPro" id="IPR025110">
    <property type="entry name" value="AMP-bd_C"/>
</dbReference>
<dbReference type="InterPro" id="IPR045851">
    <property type="entry name" value="AMP-bd_C_sf"/>
</dbReference>
<evidence type="ECO:0000256" key="3">
    <source>
        <dbReference type="ARBA" id="ARBA00022598"/>
    </source>
</evidence>
<dbReference type="GO" id="GO:0003987">
    <property type="term" value="F:acetate-CoA ligase activity"/>
    <property type="evidence" value="ECO:0007669"/>
    <property type="project" value="UniProtKB-UniRule"/>
</dbReference>
<dbReference type="RefSeq" id="WP_223791586.1">
    <property type="nucleotide sequence ID" value="NZ_JAIOUQ010000009.1"/>
</dbReference>
<dbReference type="PANTHER" id="PTHR24095">
    <property type="entry name" value="ACETYL-COENZYME A SYNTHETASE"/>
    <property type="match status" value="1"/>
</dbReference>
<accession>A0A8T5V2B2</accession>
<sequence>MSRDLDTLLKEKRIFKPSKILTDETNIKKWMETQDVHDYDELLERASENPEWFWNDLARELEWFKPYRKTFEWNPPHAKWFLEGKFNIIHNALDRHIKGPNREKIAYLWEGESGEVRSLTYIELYKEVNKFANVLRGFGVEKGDTVSIYLPMILELPIAMLACAKIGAIHSVVFSGFWAKAFKDRINDSGSKIAITADGFTRRGKIINLKENVDKIMDKTPSIEKLIVINHADLPVEMHSPTDVWWHEIMENSDTECKTEEMDSEDPLFILYTSGTTGKPKGVVHVHAGYAVGVYTTMKFVFDIQEEDVWWCAADIGWITGHSYIVYAPLLIGATSLIYEGTPDFPDPGRIWGMVEKYGVSVFYTAPTTVRMFMKFGEKWPEKYDLSSLRLLGSVGEPINPEAWIWYYNTIGKGKCPIMDTWWQTETGMHLITPLPISKLKPGSAVKPFPTVIADVVDDDGKSVVGGGGHLVIKSTWPSMFRTLYKDPDRYVEAYWSTFKNIYLSGDVARKDEDGYFWIQGREDDVLNVAGHRISTAEVESALVSHPGVAEAAVVGKPDEIKGEEICAFIVLKENYKLEENLKEALINHVRMEIGPIATPACVNWVSDLPKTRSGKIMRRVIKAKVKGYPVGDISTLANPEVVDEIDKLID</sequence>
<name>A0A8T5V2B2_9EURY</name>
<keyword evidence="11" id="KW-1185">Reference proteome</keyword>
<dbReference type="InterPro" id="IPR020845">
    <property type="entry name" value="AMP-binding_CS"/>
</dbReference>
<evidence type="ECO:0000259" key="9">
    <source>
        <dbReference type="Pfam" id="PF16177"/>
    </source>
</evidence>
<dbReference type="InterPro" id="IPR042099">
    <property type="entry name" value="ANL_N_sf"/>
</dbReference>
<dbReference type="GO" id="GO:0016208">
    <property type="term" value="F:AMP binding"/>
    <property type="evidence" value="ECO:0007669"/>
    <property type="project" value="InterPro"/>
</dbReference>
<evidence type="ECO:0000259" key="7">
    <source>
        <dbReference type="Pfam" id="PF00501"/>
    </source>
</evidence>
<protein>
    <recommendedName>
        <fullName evidence="2 6">Acetate--CoA ligase</fullName>
        <ecNumber evidence="2 6">6.2.1.1</ecNumber>
    </recommendedName>
</protein>
<feature type="domain" description="Acetyl-coenzyme A synthetase N-terminal" evidence="9">
    <location>
        <begin position="39"/>
        <end position="92"/>
    </location>
</feature>
<dbReference type="Pfam" id="PF16177">
    <property type="entry name" value="ACAS_N"/>
    <property type="match status" value="1"/>
</dbReference>
<dbReference type="CDD" id="cd05966">
    <property type="entry name" value="ACS"/>
    <property type="match status" value="1"/>
</dbReference>
<dbReference type="EC" id="6.2.1.1" evidence="2 6"/>
<dbReference type="Proteomes" id="UP000825933">
    <property type="component" value="Unassembled WGS sequence"/>
</dbReference>
<dbReference type="GO" id="GO:0043427">
    <property type="term" value="P:carbon fixation by 3-hydroxypropionate cycle"/>
    <property type="evidence" value="ECO:0007669"/>
    <property type="project" value="UniProtKB-ARBA"/>
</dbReference>
<keyword evidence="3 10" id="KW-0436">Ligase</keyword>
<dbReference type="AlphaFoldDB" id="A0A8T5V2B2"/>
<evidence type="ECO:0000313" key="10">
    <source>
        <dbReference type="EMBL" id="MBZ2166001.1"/>
    </source>
</evidence>
<comment type="similarity">
    <text evidence="1">Belongs to the ATP-dependent AMP-binding enzyme family.</text>
</comment>
<dbReference type="FunFam" id="3.40.50.12780:FF:000001">
    <property type="entry name" value="Acetyl-coenzyme A synthetase"/>
    <property type="match status" value="1"/>
</dbReference>
<evidence type="ECO:0000256" key="6">
    <source>
        <dbReference type="NCBIfam" id="TIGR02188"/>
    </source>
</evidence>
<evidence type="ECO:0000256" key="2">
    <source>
        <dbReference type="ARBA" id="ARBA00013275"/>
    </source>
</evidence>
<organism evidence="10 11">
    <name type="scientific">Methanobacterium spitsbergense</name>
    <dbReference type="NCBI Taxonomy" id="2874285"/>
    <lineage>
        <taxon>Archaea</taxon>
        <taxon>Methanobacteriati</taxon>
        <taxon>Methanobacteriota</taxon>
        <taxon>Methanomada group</taxon>
        <taxon>Methanobacteria</taxon>
        <taxon>Methanobacteriales</taxon>
        <taxon>Methanobacteriaceae</taxon>
        <taxon>Methanobacterium</taxon>
    </lineage>
</organism>
<dbReference type="GO" id="GO:0043955">
    <property type="term" value="F:3-hydroxypropionyl-CoA synthetase activity"/>
    <property type="evidence" value="ECO:0007669"/>
    <property type="project" value="UniProtKB-ARBA"/>
</dbReference>
<dbReference type="NCBIfam" id="TIGR02188">
    <property type="entry name" value="Ac_CoA_lig_AcsA"/>
    <property type="match status" value="1"/>
</dbReference>
<evidence type="ECO:0000256" key="5">
    <source>
        <dbReference type="ARBA" id="ARBA00022840"/>
    </source>
</evidence>
<reference evidence="11" key="1">
    <citation type="journal article" date="2022" name="Microbiol. Resour. Announc.">
        <title>Draft Genome Sequence of a Methanogenic Archaeon from West Spitsbergen Permafrost.</title>
        <authorList>
            <person name="Trubitsyn V."/>
            <person name="Rivkina E."/>
            <person name="Shcherbakova V."/>
        </authorList>
    </citation>
    <scope>NUCLEOTIDE SEQUENCE [LARGE SCALE GENOMIC DNA]</scope>
    <source>
        <strain evidence="11">VT</strain>
    </source>
</reference>
<keyword evidence="4" id="KW-0547">Nucleotide-binding</keyword>
<evidence type="ECO:0000259" key="8">
    <source>
        <dbReference type="Pfam" id="PF13193"/>
    </source>
</evidence>
<dbReference type="GO" id="GO:0005524">
    <property type="term" value="F:ATP binding"/>
    <property type="evidence" value="ECO:0007669"/>
    <property type="project" value="UniProtKB-KW"/>
</dbReference>
<evidence type="ECO:0000256" key="1">
    <source>
        <dbReference type="ARBA" id="ARBA00006432"/>
    </source>
</evidence>
<dbReference type="Gene3D" id="3.30.300.30">
    <property type="match status" value="1"/>
</dbReference>
<feature type="domain" description="AMP-binding enzyme C-terminal" evidence="8">
    <location>
        <begin position="538"/>
        <end position="616"/>
    </location>
</feature>
<proteinExistence type="inferred from homology"/>
<dbReference type="Pfam" id="PF13193">
    <property type="entry name" value="AMP-binding_C"/>
    <property type="match status" value="1"/>
</dbReference>
<dbReference type="InterPro" id="IPR011904">
    <property type="entry name" value="Ac_CoA_lig"/>
</dbReference>
<dbReference type="InterPro" id="IPR000873">
    <property type="entry name" value="AMP-dep_synth/lig_dom"/>
</dbReference>
<gene>
    <name evidence="10" type="primary">acs</name>
    <name evidence="10" type="ORF">K8N75_08120</name>
</gene>
<dbReference type="Pfam" id="PF00501">
    <property type="entry name" value="AMP-binding"/>
    <property type="match status" value="1"/>
</dbReference>
<dbReference type="NCBIfam" id="NF001208">
    <property type="entry name" value="PRK00174.1"/>
    <property type="match status" value="1"/>
</dbReference>
<dbReference type="PROSITE" id="PS00455">
    <property type="entry name" value="AMP_BINDING"/>
    <property type="match status" value="1"/>
</dbReference>
<dbReference type="Gene3D" id="3.40.50.12780">
    <property type="entry name" value="N-terminal domain of ligase-like"/>
    <property type="match status" value="1"/>
</dbReference>
<comment type="caution">
    <text evidence="10">The sequence shown here is derived from an EMBL/GenBank/DDBJ whole genome shotgun (WGS) entry which is preliminary data.</text>
</comment>
<dbReference type="EMBL" id="JAIOUQ010000009">
    <property type="protein sequence ID" value="MBZ2166001.1"/>
    <property type="molecule type" value="Genomic_DNA"/>
</dbReference>
<keyword evidence="5" id="KW-0067">ATP-binding</keyword>
<dbReference type="PANTHER" id="PTHR24095:SF14">
    <property type="entry name" value="ACETYL-COENZYME A SYNTHETASE 1"/>
    <property type="match status" value="1"/>
</dbReference>
<evidence type="ECO:0000313" key="11">
    <source>
        <dbReference type="Proteomes" id="UP000825933"/>
    </source>
</evidence>
<dbReference type="SUPFAM" id="SSF56801">
    <property type="entry name" value="Acetyl-CoA synthetase-like"/>
    <property type="match status" value="1"/>
</dbReference>
<feature type="domain" description="AMP-dependent synthetase/ligase" evidence="7">
    <location>
        <begin position="101"/>
        <end position="481"/>
    </location>
</feature>
<dbReference type="GO" id="GO:0019427">
    <property type="term" value="P:acetyl-CoA biosynthetic process from acetate"/>
    <property type="evidence" value="ECO:0007669"/>
    <property type="project" value="UniProtKB-UniRule"/>
</dbReference>